<dbReference type="SUPFAM" id="SSF54975">
    <property type="entry name" value="Acylphosphatase/BLUF domain-like"/>
    <property type="match status" value="1"/>
</dbReference>
<reference evidence="9" key="1">
    <citation type="journal article" date="2023" name="bioRxiv">
        <title>Scaffold-level genome assemblies of two parasitoid biocontrol wasps reveal the parthenogenesis mechanism and an associated novel virus.</title>
        <authorList>
            <person name="Inwood S."/>
            <person name="Skelly J."/>
            <person name="Guhlin J."/>
            <person name="Harrop T."/>
            <person name="Goldson S."/>
            <person name="Dearden P."/>
        </authorList>
    </citation>
    <scope>NUCLEOTIDE SEQUENCE</scope>
    <source>
        <strain evidence="9">Irish</strain>
        <tissue evidence="9">Whole body</tissue>
    </source>
</reference>
<keyword evidence="10" id="KW-1185">Reference proteome</keyword>
<dbReference type="InterPro" id="IPR036046">
    <property type="entry name" value="Acylphosphatase-like_dom_sf"/>
</dbReference>
<evidence type="ECO:0000256" key="1">
    <source>
        <dbReference type="ARBA" id="ARBA00005614"/>
    </source>
</evidence>
<dbReference type="PANTHER" id="PTHR10029">
    <property type="entry name" value="ACYLPHOSPHATASE"/>
    <property type="match status" value="1"/>
</dbReference>
<sequence>MTQLLGLDFEIFGKVQGVFFRKYMHKRAEELSIKGWCMNTKMGTVIGRIEGEKTKIEEMKYWLRNTGSRGSKIDKAEFKDEEEILQINFPNFTIKK</sequence>
<comment type="catalytic activity">
    <reaction evidence="4 5 6">
        <text>an acyl phosphate + H2O = a carboxylate + phosphate + H(+)</text>
        <dbReference type="Rhea" id="RHEA:14965"/>
        <dbReference type="ChEBI" id="CHEBI:15377"/>
        <dbReference type="ChEBI" id="CHEBI:15378"/>
        <dbReference type="ChEBI" id="CHEBI:29067"/>
        <dbReference type="ChEBI" id="CHEBI:43474"/>
        <dbReference type="ChEBI" id="CHEBI:59918"/>
        <dbReference type="EC" id="3.6.1.7"/>
    </reaction>
</comment>
<dbReference type="InterPro" id="IPR017968">
    <property type="entry name" value="Acylphosphatase_CS"/>
</dbReference>
<dbReference type="PROSITE" id="PS51160">
    <property type="entry name" value="ACYLPHOSPHATASE_3"/>
    <property type="match status" value="1"/>
</dbReference>
<dbReference type="GO" id="GO:0003998">
    <property type="term" value="F:acylphosphatase activity"/>
    <property type="evidence" value="ECO:0007669"/>
    <property type="project" value="UniProtKB-EC"/>
</dbReference>
<keyword evidence="3 5" id="KW-0378">Hydrolase</keyword>
<dbReference type="Gene3D" id="3.30.70.100">
    <property type="match status" value="1"/>
</dbReference>
<proteinExistence type="inferred from homology"/>
<evidence type="ECO:0000256" key="4">
    <source>
        <dbReference type="ARBA" id="ARBA00047645"/>
    </source>
</evidence>
<dbReference type="PROSITE" id="PS00150">
    <property type="entry name" value="ACYLPHOSPHATASE_1"/>
    <property type="match status" value="1"/>
</dbReference>
<dbReference type="AlphaFoldDB" id="A0AA39C8I2"/>
<name>A0AA39C8I2_9HYME</name>
<feature type="domain" description="Acylphosphatase-like" evidence="8">
    <location>
        <begin position="6"/>
        <end position="96"/>
    </location>
</feature>
<evidence type="ECO:0000256" key="2">
    <source>
        <dbReference type="ARBA" id="ARBA00012150"/>
    </source>
</evidence>
<gene>
    <name evidence="9" type="ORF">PV328_007348</name>
</gene>
<dbReference type="InterPro" id="IPR020456">
    <property type="entry name" value="Acylphosphatase"/>
</dbReference>
<dbReference type="PRINTS" id="PR00112">
    <property type="entry name" value="ACYLPHPHTASE"/>
</dbReference>
<dbReference type="FunFam" id="3.30.70.100:FF:000011">
    <property type="entry name" value="Acylphosphatase"/>
    <property type="match status" value="1"/>
</dbReference>
<evidence type="ECO:0000259" key="8">
    <source>
        <dbReference type="PROSITE" id="PS51160"/>
    </source>
</evidence>
<reference evidence="9" key="2">
    <citation type="submission" date="2023-03" db="EMBL/GenBank/DDBJ databases">
        <authorList>
            <person name="Inwood S.N."/>
            <person name="Skelly J.G."/>
            <person name="Guhlin J."/>
            <person name="Harrop T.W.R."/>
            <person name="Goldson S.G."/>
            <person name="Dearden P.K."/>
        </authorList>
    </citation>
    <scope>NUCLEOTIDE SEQUENCE</scope>
    <source>
        <strain evidence="9">Irish</strain>
        <tissue evidence="9">Whole body</tissue>
    </source>
</reference>
<evidence type="ECO:0000256" key="7">
    <source>
        <dbReference type="RuleBase" id="RU004168"/>
    </source>
</evidence>
<dbReference type="Proteomes" id="UP001168990">
    <property type="component" value="Unassembled WGS sequence"/>
</dbReference>
<evidence type="ECO:0000313" key="10">
    <source>
        <dbReference type="Proteomes" id="UP001168990"/>
    </source>
</evidence>
<dbReference type="InterPro" id="IPR001792">
    <property type="entry name" value="Acylphosphatase-like_dom"/>
</dbReference>
<organism evidence="9 10">
    <name type="scientific">Microctonus aethiopoides</name>
    <dbReference type="NCBI Taxonomy" id="144406"/>
    <lineage>
        <taxon>Eukaryota</taxon>
        <taxon>Metazoa</taxon>
        <taxon>Ecdysozoa</taxon>
        <taxon>Arthropoda</taxon>
        <taxon>Hexapoda</taxon>
        <taxon>Insecta</taxon>
        <taxon>Pterygota</taxon>
        <taxon>Neoptera</taxon>
        <taxon>Endopterygota</taxon>
        <taxon>Hymenoptera</taxon>
        <taxon>Apocrita</taxon>
        <taxon>Ichneumonoidea</taxon>
        <taxon>Braconidae</taxon>
        <taxon>Euphorinae</taxon>
        <taxon>Microctonus</taxon>
    </lineage>
</organism>
<dbReference type="PROSITE" id="PS00151">
    <property type="entry name" value="ACYLPHOSPHATASE_2"/>
    <property type="match status" value="1"/>
</dbReference>
<accession>A0AA39C8I2</accession>
<dbReference type="Pfam" id="PF00708">
    <property type="entry name" value="Acylphosphatase"/>
    <property type="match status" value="1"/>
</dbReference>
<comment type="similarity">
    <text evidence="1 7">Belongs to the acylphosphatase family.</text>
</comment>
<comment type="caution">
    <text evidence="9">The sequence shown here is derived from an EMBL/GenBank/DDBJ whole genome shotgun (WGS) entry which is preliminary data.</text>
</comment>
<evidence type="ECO:0000256" key="6">
    <source>
        <dbReference type="RuleBase" id="RU000553"/>
    </source>
</evidence>
<dbReference type="EMBL" id="JAQQBS010001423">
    <property type="protein sequence ID" value="KAK0159881.1"/>
    <property type="molecule type" value="Genomic_DNA"/>
</dbReference>
<evidence type="ECO:0000256" key="3">
    <source>
        <dbReference type="ARBA" id="ARBA00022801"/>
    </source>
</evidence>
<evidence type="ECO:0000256" key="5">
    <source>
        <dbReference type="PROSITE-ProRule" id="PRU00520"/>
    </source>
</evidence>
<feature type="active site" evidence="5">
    <location>
        <position position="21"/>
    </location>
</feature>
<dbReference type="PANTHER" id="PTHR10029:SF3">
    <property type="entry name" value="ACYLPHOSPHATASE-RELATED"/>
    <property type="match status" value="1"/>
</dbReference>
<evidence type="ECO:0000313" key="9">
    <source>
        <dbReference type="EMBL" id="KAK0159881.1"/>
    </source>
</evidence>
<dbReference type="EC" id="3.6.1.7" evidence="2 5"/>
<feature type="active site" evidence="5">
    <location>
        <position position="39"/>
    </location>
</feature>
<protein>
    <recommendedName>
        <fullName evidence="2 5">Acylphosphatase</fullName>
        <ecNumber evidence="2 5">3.6.1.7</ecNumber>
    </recommendedName>
</protein>